<dbReference type="PROSITE" id="PS51257">
    <property type="entry name" value="PROKAR_LIPOPROTEIN"/>
    <property type="match status" value="1"/>
</dbReference>
<proteinExistence type="predicted"/>
<gene>
    <name evidence="1" type="ORF">SAMN06265379_102155</name>
</gene>
<evidence type="ECO:0008006" key="3">
    <source>
        <dbReference type="Google" id="ProtNLM"/>
    </source>
</evidence>
<reference evidence="1 2" key="1">
    <citation type="submission" date="2017-05" db="EMBL/GenBank/DDBJ databases">
        <authorList>
            <person name="Varghese N."/>
            <person name="Submissions S."/>
        </authorList>
    </citation>
    <scope>NUCLEOTIDE SEQUENCE [LARGE SCALE GENOMIC DNA]</scope>
    <source>
        <strain evidence="1 2">DSM 27040</strain>
    </source>
</reference>
<dbReference type="AlphaFoldDB" id="A0A521BWT5"/>
<organism evidence="1 2">
    <name type="scientific">Saccharicrinis carchari</name>
    <dbReference type="NCBI Taxonomy" id="1168039"/>
    <lineage>
        <taxon>Bacteria</taxon>
        <taxon>Pseudomonadati</taxon>
        <taxon>Bacteroidota</taxon>
        <taxon>Bacteroidia</taxon>
        <taxon>Marinilabiliales</taxon>
        <taxon>Marinilabiliaceae</taxon>
        <taxon>Saccharicrinis</taxon>
    </lineage>
</organism>
<dbReference type="Proteomes" id="UP000319040">
    <property type="component" value="Unassembled WGS sequence"/>
</dbReference>
<protein>
    <recommendedName>
        <fullName evidence="3">DUF4369 domain-containing protein</fullName>
    </recommendedName>
</protein>
<sequence>MKKIKHILIGALIILMGSCTQEQEQQIPLIEGLISNFRQTNVFLYSDEAPAVALDTIEVDIQGFFSVPQRSIQGAGFYFLTLNDSDRVNLFLKPDDYINLQIDANNVSASCRSNNSKFMMALWALERNNAEFKAAMEKLSHEFDAMSGKPYNKRLYEKMYSLKDSLCTFYKNKSIAIAKEVNSPVIDFFMLNQKAGNIAQFSLQSDSTLFLNNAEQLSDNPQLKKLFQQYDNDITKAYSEK</sequence>
<dbReference type="OrthoDB" id="1117074at2"/>
<dbReference type="RefSeq" id="WP_142532471.1">
    <property type="nucleotide sequence ID" value="NZ_FXTB01000002.1"/>
</dbReference>
<name>A0A521BWT5_SACCC</name>
<accession>A0A521BWT5</accession>
<dbReference type="EMBL" id="FXTB01000002">
    <property type="protein sequence ID" value="SMO51639.1"/>
    <property type="molecule type" value="Genomic_DNA"/>
</dbReference>
<evidence type="ECO:0000313" key="2">
    <source>
        <dbReference type="Proteomes" id="UP000319040"/>
    </source>
</evidence>
<evidence type="ECO:0000313" key="1">
    <source>
        <dbReference type="EMBL" id="SMO51639.1"/>
    </source>
</evidence>
<keyword evidence="2" id="KW-1185">Reference proteome</keyword>